<evidence type="ECO:0000313" key="2">
    <source>
        <dbReference type="Proteomes" id="UP000195719"/>
    </source>
</evidence>
<name>A0A1Y6MCD5_9GAMM</name>
<accession>A0A1Y6MCD5</accession>
<protein>
    <submittedName>
        <fullName evidence="1">Uncharacterized protein</fullName>
    </submittedName>
</protein>
<dbReference type="RefSeq" id="WP_087853006.1">
    <property type="nucleotide sequence ID" value="NZ_FYAJ01000002.1"/>
</dbReference>
<keyword evidence="2" id="KW-1185">Reference proteome</keyword>
<dbReference type="AlphaFoldDB" id="A0A1Y6MCD5"/>
<proteinExistence type="predicted"/>
<dbReference type="Proteomes" id="UP000195719">
    <property type="component" value="Unassembled WGS sequence"/>
</dbReference>
<organism evidence="1 2">
    <name type="scientific">Photobacterium andalusiense</name>
    <dbReference type="NCBI Taxonomy" id="2204296"/>
    <lineage>
        <taxon>Bacteria</taxon>
        <taxon>Pseudomonadati</taxon>
        <taxon>Pseudomonadota</taxon>
        <taxon>Gammaproteobacteria</taxon>
        <taxon>Vibrionales</taxon>
        <taxon>Vibrionaceae</taxon>
        <taxon>Photobacterium</taxon>
    </lineage>
</organism>
<reference evidence="2" key="1">
    <citation type="submission" date="2017-06" db="EMBL/GenBank/DDBJ databases">
        <authorList>
            <person name="Rodrigo-Torres L."/>
            <person name="Arahal R.D."/>
            <person name="Lucena T."/>
        </authorList>
    </citation>
    <scope>NUCLEOTIDE SEQUENCE [LARGE SCALE GENOMIC DNA]</scope>
    <source>
        <strain evidence="2">CECT 9192</strain>
    </source>
</reference>
<evidence type="ECO:0000313" key="1">
    <source>
        <dbReference type="EMBL" id="SMY34225.1"/>
    </source>
</evidence>
<sequence length="59" mass="6539">MNNLDDLEKIITIVSRVAAKRRGMSISVAKNLLLLGTEPTSANATLFNRQQTPQKLEEV</sequence>
<dbReference type="EMBL" id="FYAJ01000002">
    <property type="protein sequence ID" value="SMY34225.1"/>
    <property type="molecule type" value="Genomic_DNA"/>
</dbReference>
<gene>
    <name evidence="1" type="ORF">PAND9192_01223</name>
</gene>